<keyword evidence="2" id="KW-1185">Reference proteome</keyword>
<sequence>MQVVELLRKILRLSCPGTWDSDRITVQAHACIKALDNSNLSADEKQLLLEDAERGNHACTSSGTACQRQEVFTLPIQGDSAPDRIERRLLKPSLRIGTKYKDSTSKGPEPMLIVFECPETTLPNPVYHSTQVMALGRKLVEQAMSIIRHNKDALTPHQIQQLLHQREQLEIAERKMDSPNASAKVLKAGVFIDNAIAFLEDTQFMVELKDALGKLGAESLDLENSIAKLHISHPRAI</sequence>
<reference evidence="1 2" key="1">
    <citation type="journal article" date="2018" name="Evol. Lett.">
        <title>Horizontal gene cluster transfer increased hallucinogenic mushroom diversity.</title>
        <authorList>
            <person name="Reynolds H.T."/>
            <person name="Vijayakumar V."/>
            <person name="Gluck-Thaler E."/>
            <person name="Korotkin H.B."/>
            <person name="Matheny P.B."/>
            <person name="Slot J.C."/>
        </authorList>
    </citation>
    <scope>NUCLEOTIDE SEQUENCE [LARGE SCALE GENOMIC DNA]</scope>
    <source>
        <strain evidence="1 2">2629</strain>
    </source>
</reference>
<protein>
    <submittedName>
        <fullName evidence="1">Uncharacterized protein</fullName>
    </submittedName>
</protein>
<evidence type="ECO:0000313" key="1">
    <source>
        <dbReference type="EMBL" id="PPQ66480.1"/>
    </source>
</evidence>
<dbReference type="OrthoDB" id="10295485at2759"/>
<evidence type="ECO:0000313" key="2">
    <source>
        <dbReference type="Proteomes" id="UP000284842"/>
    </source>
</evidence>
<dbReference type="InParanoid" id="A0A409VJR1"/>
<accession>A0A409VJR1</accession>
<comment type="caution">
    <text evidence="1">The sequence shown here is derived from an EMBL/GenBank/DDBJ whole genome shotgun (WGS) entry which is preliminary data.</text>
</comment>
<proteinExistence type="predicted"/>
<name>A0A409VJR1_9AGAR</name>
<gene>
    <name evidence="1" type="ORF">CVT24_007054</name>
</gene>
<dbReference type="AlphaFoldDB" id="A0A409VJR1"/>
<dbReference type="EMBL" id="NHTK01006042">
    <property type="protein sequence ID" value="PPQ66480.1"/>
    <property type="molecule type" value="Genomic_DNA"/>
</dbReference>
<dbReference type="Proteomes" id="UP000284842">
    <property type="component" value="Unassembled WGS sequence"/>
</dbReference>
<organism evidence="1 2">
    <name type="scientific">Panaeolus cyanescens</name>
    <dbReference type="NCBI Taxonomy" id="181874"/>
    <lineage>
        <taxon>Eukaryota</taxon>
        <taxon>Fungi</taxon>
        <taxon>Dikarya</taxon>
        <taxon>Basidiomycota</taxon>
        <taxon>Agaricomycotina</taxon>
        <taxon>Agaricomycetes</taxon>
        <taxon>Agaricomycetidae</taxon>
        <taxon>Agaricales</taxon>
        <taxon>Agaricineae</taxon>
        <taxon>Galeropsidaceae</taxon>
        <taxon>Panaeolus</taxon>
    </lineage>
</organism>